<gene>
    <name evidence="9" type="ORF">EVEC_LOCUS387</name>
</gene>
<comment type="subcellular location">
    <subcellularLocation>
        <location evidence="1">Golgi apparatus membrane</location>
        <topology evidence="1">Single-pass type II membrane protein</topology>
    </subcellularLocation>
    <subcellularLocation>
        <location evidence="7">Golgi apparatus</location>
        <location evidence="7">Golgi stack membrane</location>
        <topology evidence="7">Single-pass type II membrane protein</topology>
    </subcellularLocation>
</comment>
<sequence length="198" mass="23284">CQTLSGREQYSEQLKTFVDLTQIGACSGKRCSYECEREAVAQHKFYLSFENSICRDYITEKMFNRLGRLLPIVLKRSTYVGIIPNDAFIAADDYKCPKDLAKYLKFLSTNYTAFSRKCLIEAEIRAKEDADDSRWETNKKYFKWIKYYEVNREFNGCGLCKYLYENRGSVKIIPSIREWWYDSGNCEPGYARRLTCQP</sequence>
<evidence type="ECO:0000256" key="1">
    <source>
        <dbReference type="ARBA" id="ARBA00004323"/>
    </source>
</evidence>
<dbReference type="GO" id="GO:0000139">
    <property type="term" value="C:Golgi membrane"/>
    <property type="evidence" value="ECO:0007669"/>
    <property type="project" value="UniProtKB-SubCell"/>
</dbReference>
<evidence type="ECO:0000256" key="5">
    <source>
        <dbReference type="ARBA" id="ARBA00022679"/>
    </source>
</evidence>
<feature type="domain" description="Fucosyltransferase C-terminal" evidence="8">
    <location>
        <begin position="1"/>
        <end position="115"/>
    </location>
</feature>
<dbReference type="STRING" id="51028.A0A0N4UTH2"/>
<dbReference type="UniPathway" id="UPA00378"/>
<keyword evidence="7" id="KW-0812">Transmembrane</keyword>
<accession>A0A0N4UTH2</accession>
<evidence type="ECO:0000313" key="11">
    <source>
        <dbReference type="WBParaSite" id="EVEC_0000058101-mRNA-1"/>
    </source>
</evidence>
<dbReference type="GO" id="GO:0032580">
    <property type="term" value="C:Golgi cisterna membrane"/>
    <property type="evidence" value="ECO:0007669"/>
    <property type="project" value="UniProtKB-SubCell"/>
</dbReference>
<keyword evidence="5 7" id="KW-0808">Transferase</keyword>
<evidence type="ECO:0000313" key="9">
    <source>
        <dbReference type="EMBL" id="VDD85244.1"/>
    </source>
</evidence>
<dbReference type="InterPro" id="IPR001503">
    <property type="entry name" value="Glyco_trans_10"/>
</dbReference>
<proteinExistence type="inferred from homology"/>
<organism evidence="11">
    <name type="scientific">Enterobius vermicularis</name>
    <name type="common">Human pinworm</name>
    <dbReference type="NCBI Taxonomy" id="51028"/>
    <lineage>
        <taxon>Eukaryota</taxon>
        <taxon>Metazoa</taxon>
        <taxon>Ecdysozoa</taxon>
        <taxon>Nematoda</taxon>
        <taxon>Chromadorea</taxon>
        <taxon>Rhabditida</taxon>
        <taxon>Spirurina</taxon>
        <taxon>Oxyuridomorpha</taxon>
        <taxon>Oxyuroidea</taxon>
        <taxon>Oxyuridae</taxon>
        <taxon>Enterobius</taxon>
    </lineage>
</organism>
<dbReference type="Proteomes" id="UP000274131">
    <property type="component" value="Unassembled WGS sequence"/>
</dbReference>
<dbReference type="GO" id="GO:0008417">
    <property type="term" value="F:fucosyltransferase activity"/>
    <property type="evidence" value="ECO:0007669"/>
    <property type="project" value="InterPro"/>
</dbReference>
<keyword evidence="4 7" id="KW-0328">Glycosyltransferase</keyword>
<keyword evidence="6 7" id="KW-0333">Golgi apparatus</keyword>
<dbReference type="PANTHER" id="PTHR48438">
    <property type="entry name" value="ALPHA-(1,3)-FUCOSYLTRANSFERASE C-RELATED"/>
    <property type="match status" value="1"/>
</dbReference>
<evidence type="ECO:0000256" key="7">
    <source>
        <dbReference type="RuleBase" id="RU003832"/>
    </source>
</evidence>
<evidence type="ECO:0000256" key="3">
    <source>
        <dbReference type="ARBA" id="ARBA00008919"/>
    </source>
</evidence>
<dbReference type="EMBL" id="UXUI01000478">
    <property type="protein sequence ID" value="VDD85244.1"/>
    <property type="molecule type" value="Genomic_DNA"/>
</dbReference>
<dbReference type="PANTHER" id="PTHR48438:SF1">
    <property type="entry name" value="ALPHA-(1,3)-FUCOSYLTRANSFERASE C-RELATED"/>
    <property type="match status" value="1"/>
</dbReference>
<keyword evidence="7" id="KW-0472">Membrane</keyword>
<comment type="similarity">
    <text evidence="3 7">Belongs to the glycosyltransferase 10 family.</text>
</comment>
<evidence type="ECO:0000256" key="2">
    <source>
        <dbReference type="ARBA" id="ARBA00004922"/>
    </source>
</evidence>
<reference evidence="9 10" key="2">
    <citation type="submission" date="2018-10" db="EMBL/GenBank/DDBJ databases">
        <authorList>
            <consortium name="Pathogen Informatics"/>
        </authorList>
    </citation>
    <scope>NUCLEOTIDE SEQUENCE [LARGE SCALE GENOMIC DNA]</scope>
</reference>
<reference evidence="11" key="1">
    <citation type="submission" date="2017-02" db="UniProtKB">
        <authorList>
            <consortium name="WormBaseParasite"/>
        </authorList>
    </citation>
    <scope>IDENTIFICATION</scope>
</reference>
<dbReference type="Gene3D" id="3.40.50.11660">
    <property type="entry name" value="Glycosyl transferase family 10, C-terminal domain"/>
    <property type="match status" value="1"/>
</dbReference>
<dbReference type="WBParaSite" id="EVEC_0000058101-mRNA-1">
    <property type="protein sequence ID" value="EVEC_0000058101-mRNA-1"/>
    <property type="gene ID" value="EVEC_0000058101"/>
</dbReference>
<dbReference type="EC" id="2.4.1.-" evidence="7"/>
<name>A0A0N4UTH2_ENTVE</name>
<dbReference type="InterPro" id="IPR038577">
    <property type="entry name" value="GT10-like_C_sf"/>
</dbReference>
<evidence type="ECO:0000256" key="6">
    <source>
        <dbReference type="ARBA" id="ARBA00023034"/>
    </source>
</evidence>
<comment type="pathway">
    <text evidence="2">Protein modification; protein glycosylation.</text>
</comment>
<dbReference type="Pfam" id="PF00852">
    <property type="entry name" value="Glyco_transf_10"/>
    <property type="match status" value="1"/>
</dbReference>
<dbReference type="OrthoDB" id="5790915at2759"/>
<dbReference type="AlphaFoldDB" id="A0A0N4UTH2"/>
<evidence type="ECO:0000259" key="8">
    <source>
        <dbReference type="Pfam" id="PF00852"/>
    </source>
</evidence>
<evidence type="ECO:0000313" key="10">
    <source>
        <dbReference type="Proteomes" id="UP000274131"/>
    </source>
</evidence>
<dbReference type="SUPFAM" id="SSF53756">
    <property type="entry name" value="UDP-Glycosyltransferase/glycogen phosphorylase"/>
    <property type="match status" value="1"/>
</dbReference>
<protein>
    <recommendedName>
        <fullName evidence="7">Fucosyltransferase</fullName>
        <ecNumber evidence="7">2.4.1.-</ecNumber>
    </recommendedName>
</protein>
<evidence type="ECO:0000256" key="4">
    <source>
        <dbReference type="ARBA" id="ARBA00022676"/>
    </source>
</evidence>
<keyword evidence="10" id="KW-1185">Reference proteome</keyword>
<dbReference type="InterPro" id="IPR055270">
    <property type="entry name" value="Glyco_tran_10_C"/>
</dbReference>